<proteinExistence type="inferred from homology"/>
<dbReference type="PANTHER" id="PTHR43744">
    <property type="entry name" value="ABC TRANSPORTER PERMEASE PROTEIN MG189-RELATED-RELATED"/>
    <property type="match status" value="1"/>
</dbReference>
<dbReference type="PANTHER" id="PTHR43744:SF12">
    <property type="entry name" value="ABC TRANSPORTER PERMEASE PROTEIN MG189-RELATED"/>
    <property type="match status" value="1"/>
</dbReference>
<feature type="transmembrane region" description="Helical" evidence="7">
    <location>
        <begin position="107"/>
        <end position="129"/>
    </location>
</feature>
<dbReference type="EMBL" id="JBHSAM010000034">
    <property type="protein sequence ID" value="MFC4102551.1"/>
    <property type="molecule type" value="Genomic_DNA"/>
</dbReference>
<evidence type="ECO:0000256" key="4">
    <source>
        <dbReference type="ARBA" id="ARBA00022692"/>
    </source>
</evidence>
<dbReference type="RefSeq" id="WP_377721173.1">
    <property type="nucleotide sequence ID" value="NZ_JBHSAM010000034.1"/>
</dbReference>
<keyword evidence="5 7" id="KW-1133">Transmembrane helix</keyword>
<evidence type="ECO:0000313" key="10">
    <source>
        <dbReference type="Proteomes" id="UP001595715"/>
    </source>
</evidence>
<dbReference type="InterPro" id="IPR000515">
    <property type="entry name" value="MetI-like"/>
</dbReference>
<reference evidence="10" key="1">
    <citation type="journal article" date="2019" name="Int. J. Syst. Evol. Microbiol.">
        <title>The Global Catalogue of Microorganisms (GCM) 10K type strain sequencing project: providing services to taxonomists for standard genome sequencing and annotation.</title>
        <authorList>
            <consortium name="The Broad Institute Genomics Platform"/>
            <consortium name="The Broad Institute Genome Sequencing Center for Infectious Disease"/>
            <person name="Wu L."/>
            <person name="Ma J."/>
        </authorList>
    </citation>
    <scope>NUCLEOTIDE SEQUENCE [LARGE SCALE GENOMIC DNA]</scope>
    <source>
        <strain evidence="10">IBRC-M 10987</strain>
    </source>
</reference>
<keyword evidence="4 7" id="KW-0812">Transmembrane</keyword>
<comment type="caution">
    <text evidence="9">The sequence shown here is derived from an EMBL/GenBank/DDBJ whole genome shotgun (WGS) entry which is preliminary data.</text>
</comment>
<keyword evidence="3" id="KW-1003">Cell membrane</keyword>
<sequence>MKKGIRQFTVEAAAILLSVVIFWIPFYFIIVNAIKDEKESSLLNLRWPSTIHLWANMKTVIEARDYMLLRAFYNSTLITVFSIVVLIVICAMAGFILQRRTGKATPWLNFLVLSGLIIPPAIVPTIWVLDGLGLFKTMTGLVAVEVALGFPFCVLLYKGFMATIPREIDEAAIMDGCSGFGLFYRMILPLLKPVTATIVITQSVFIFNDFTNPLYFFPGAKNATVQLTLYNFQSQFVTQWNLLFTNILVITLPMLILFVIFNKRIVEGMTAGSVKG</sequence>
<feature type="transmembrane region" description="Helical" evidence="7">
    <location>
        <begin position="240"/>
        <end position="261"/>
    </location>
</feature>
<dbReference type="InterPro" id="IPR035906">
    <property type="entry name" value="MetI-like_sf"/>
</dbReference>
<comment type="similarity">
    <text evidence="7">Belongs to the binding-protein-dependent transport system permease family.</text>
</comment>
<evidence type="ECO:0000256" key="5">
    <source>
        <dbReference type="ARBA" id="ARBA00022989"/>
    </source>
</evidence>
<accession>A0ABV8K943</accession>
<comment type="subcellular location">
    <subcellularLocation>
        <location evidence="1 7">Cell membrane</location>
        <topology evidence="1 7">Multi-pass membrane protein</topology>
    </subcellularLocation>
</comment>
<feature type="transmembrane region" description="Helical" evidence="7">
    <location>
        <begin position="72"/>
        <end position="95"/>
    </location>
</feature>
<feature type="domain" description="ABC transmembrane type-1" evidence="8">
    <location>
        <begin position="72"/>
        <end position="261"/>
    </location>
</feature>
<dbReference type="CDD" id="cd06261">
    <property type="entry name" value="TM_PBP2"/>
    <property type="match status" value="1"/>
</dbReference>
<dbReference type="PROSITE" id="PS50928">
    <property type="entry name" value="ABC_TM1"/>
    <property type="match status" value="1"/>
</dbReference>
<name>A0ABV8K943_9BACL</name>
<organism evidence="9 10">
    <name type="scientific">Paenibacillus xanthanilyticus</name>
    <dbReference type="NCBI Taxonomy" id="1783531"/>
    <lineage>
        <taxon>Bacteria</taxon>
        <taxon>Bacillati</taxon>
        <taxon>Bacillota</taxon>
        <taxon>Bacilli</taxon>
        <taxon>Bacillales</taxon>
        <taxon>Paenibacillaceae</taxon>
        <taxon>Paenibacillus</taxon>
    </lineage>
</organism>
<evidence type="ECO:0000313" key="9">
    <source>
        <dbReference type="EMBL" id="MFC4102551.1"/>
    </source>
</evidence>
<gene>
    <name evidence="9" type="ORF">ACFOZ8_23300</name>
</gene>
<evidence type="ECO:0000256" key="3">
    <source>
        <dbReference type="ARBA" id="ARBA00022475"/>
    </source>
</evidence>
<evidence type="ECO:0000256" key="7">
    <source>
        <dbReference type="RuleBase" id="RU363032"/>
    </source>
</evidence>
<evidence type="ECO:0000256" key="1">
    <source>
        <dbReference type="ARBA" id="ARBA00004651"/>
    </source>
</evidence>
<dbReference type="SUPFAM" id="SSF161098">
    <property type="entry name" value="MetI-like"/>
    <property type="match status" value="1"/>
</dbReference>
<protein>
    <submittedName>
        <fullName evidence="9">Carbohydrate ABC transporter permease</fullName>
    </submittedName>
</protein>
<keyword evidence="10" id="KW-1185">Reference proteome</keyword>
<feature type="transmembrane region" description="Helical" evidence="7">
    <location>
        <begin position="12"/>
        <end position="34"/>
    </location>
</feature>
<evidence type="ECO:0000256" key="6">
    <source>
        <dbReference type="ARBA" id="ARBA00023136"/>
    </source>
</evidence>
<dbReference type="Gene3D" id="1.10.3720.10">
    <property type="entry name" value="MetI-like"/>
    <property type="match status" value="1"/>
</dbReference>
<dbReference type="Pfam" id="PF00528">
    <property type="entry name" value="BPD_transp_1"/>
    <property type="match status" value="1"/>
</dbReference>
<keyword evidence="2 7" id="KW-0813">Transport</keyword>
<feature type="transmembrane region" description="Helical" evidence="7">
    <location>
        <begin position="141"/>
        <end position="161"/>
    </location>
</feature>
<evidence type="ECO:0000259" key="8">
    <source>
        <dbReference type="PROSITE" id="PS50928"/>
    </source>
</evidence>
<evidence type="ECO:0000256" key="2">
    <source>
        <dbReference type="ARBA" id="ARBA00022448"/>
    </source>
</evidence>
<dbReference type="Proteomes" id="UP001595715">
    <property type="component" value="Unassembled WGS sequence"/>
</dbReference>
<feature type="transmembrane region" description="Helical" evidence="7">
    <location>
        <begin position="182"/>
        <end position="207"/>
    </location>
</feature>
<keyword evidence="6 7" id="KW-0472">Membrane</keyword>